<dbReference type="Proteomes" id="UP000663865">
    <property type="component" value="Unassembled WGS sequence"/>
</dbReference>
<dbReference type="EMBL" id="CAJNYV010003466">
    <property type="protein sequence ID" value="CAF3575171.1"/>
    <property type="molecule type" value="Genomic_DNA"/>
</dbReference>
<dbReference type="Proteomes" id="UP000663825">
    <property type="component" value="Unassembled WGS sequence"/>
</dbReference>
<keyword evidence="1" id="KW-1133">Transmembrane helix</keyword>
<dbReference type="Proteomes" id="UP000663872">
    <property type="component" value="Unassembled WGS sequence"/>
</dbReference>
<evidence type="ECO:0000313" key="5">
    <source>
        <dbReference type="EMBL" id="CAF3496299.1"/>
    </source>
</evidence>
<keyword evidence="2" id="KW-0732">Signal</keyword>
<feature type="chain" id="PRO_5036233489" evidence="2">
    <location>
        <begin position="26"/>
        <end position="184"/>
    </location>
</feature>
<proteinExistence type="predicted"/>
<dbReference type="OrthoDB" id="10020318at2759"/>
<evidence type="ECO:0000313" key="8">
    <source>
        <dbReference type="Proteomes" id="UP000663865"/>
    </source>
</evidence>
<accession>A0A818LAL3</accession>
<evidence type="ECO:0000256" key="1">
    <source>
        <dbReference type="SAM" id="Phobius"/>
    </source>
</evidence>
<keyword evidence="1" id="KW-0812">Transmembrane</keyword>
<dbReference type="EMBL" id="CAJNYD010001535">
    <property type="protein sequence ID" value="CAF3346723.1"/>
    <property type="molecule type" value="Genomic_DNA"/>
</dbReference>
<evidence type="ECO:0000313" key="3">
    <source>
        <dbReference type="EMBL" id="CAF3346723.1"/>
    </source>
</evidence>
<dbReference type="EMBL" id="CAJNYT010004698">
    <property type="protein sequence ID" value="CAF3683224.1"/>
    <property type="molecule type" value="Genomic_DNA"/>
</dbReference>
<feature type="transmembrane region" description="Helical" evidence="1">
    <location>
        <begin position="165"/>
        <end position="183"/>
    </location>
</feature>
<organism evidence="6 8">
    <name type="scientific">Rotaria socialis</name>
    <dbReference type="NCBI Taxonomy" id="392032"/>
    <lineage>
        <taxon>Eukaryota</taxon>
        <taxon>Metazoa</taxon>
        <taxon>Spiralia</taxon>
        <taxon>Gnathifera</taxon>
        <taxon>Rotifera</taxon>
        <taxon>Eurotatoria</taxon>
        <taxon>Bdelloidea</taxon>
        <taxon>Philodinida</taxon>
        <taxon>Philodinidae</taxon>
        <taxon>Rotaria</taxon>
    </lineage>
</organism>
<dbReference type="EMBL" id="CAJNYU010002044">
    <property type="protein sequence ID" value="CAF3496299.1"/>
    <property type="molecule type" value="Genomic_DNA"/>
</dbReference>
<evidence type="ECO:0000313" key="6">
    <source>
        <dbReference type="EMBL" id="CAF3575171.1"/>
    </source>
</evidence>
<comment type="caution">
    <text evidence="6">The sequence shown here is derived from an EMBL/GenBank/DDBJ whole genome shotgun (WGS) entry which is preliminary data.</text>
</comment>
<keyword evidence="1" id="KW-0472">Membrane</keyword>
<evidence type="ECO:0000256" key="2">
    <source>
        <dbReference type="SAM" id="SignalP"/>
    </source>
</evidence>
<gene>
    <name evidence="5" type="ORF">FME351_LOCUS16493</name>
    <name evidence="7" type="ORF">GRG538_LOCUS27167</name>
    <name evidence="6" type="ORF">KIK155_LOCUS19656</name>
    <name evidence="3" type="ORF">LUA448_LOCUS12674</name>
    <name evidence="4" type="ORF">TIS948_LOCUS27769</name>
</gene>
<evidence type="ECO:0000313" key="7">
    <source>
        <dbReference type="EMBL" id="CAF3683224.1"/>
    </source>
</evidence>
<dbReference type="EMBL" id="CAJNXB010005002">
    <property type="protein sequence ID" value="CAF3401673.1"/>
    <property type="molecule type" value="Genomic_DNA"/>
</dbReference>
<dbReference type="Proteomes" id="UP000663833">
    <property type="component" value="Unassembled WGS sequence"/>
</dbReference>
<dbReference type="AlphaFoldDB" id="A0A818LAL3"/>
<dbReference type="Proteomes" id="UP000663869">
    <property type="component" value="Unassembled WGS sequence"/>
</dbReference>
<name>A0A818LAL3_9BILA</name>
<reference evidence="6" key="1">
    <citation type="submission" date="2021-02" db="EMBL/GenBank/DDBJ databases">
        <authorList>
            <person name="Nowell W R."/>
        </authorList>
    </citation>
    <scope>NUCLEOTIDE SEQUENCE</scope>
</reference>
<feature type="signal peptide" evidence="2">
    <location>
        <begin position="1"/>
        <end position="25"/>
    </location>
</feature>
<evidence type="ECO:0000313" key="4">
    <source>
        <dbReference type="EMBL" id="CAF3401673.1"/>
    </source>
</evidence>
<protein>
    <submittedName>
        <fullName evidence="6">Uncharacterized protein</fullName>
    </submittedName>
</protein>
<sequence length="184" mass="21097">MPKSLLSLIFNICFVLMFIARTVITYDNTIIQLSVYPNHGFSPEKIEVRCQITEPSNYNNIYLSVQTDNVKPSGIILMVDNTINRCRTNKKQYINVNICNSSLILVHINHIILNDTLERIDYVCSQGEVDAISSYRLLKEQVARYSDFSNNKNINNSSSTLKHTFFLLLFSLLTVRVLTIDGLR</sequence>